<keyword evidence="2" id="KW-0812">Transmembrane</keyword>
<keyword evidence="2" id="KW-1133">Transmembrane helix</keyword>
<dbReference type="AlphaFoldDB" id="A0A367PFW1"/>
<organism evidence="4 5">
    <name type="scientific">Cupriavidus necator</name>
    <name type="common">Alcaligenes eutrophus</name>
    <name type="synonym">Ralstonia eutropha</name>
    <dbReference type="NCBI Taxonomy" id="106590"/>
    <lineage>
        <taxon>Bacteria</taxon>
        <taxon>Pseudomonadati</taxon>
        <taxon>Pseudomonadota</taxon>
        <taxon>Betaproteobacteria</taxon>
        <taxon>Burkholderiales</taxon>
        <taxon>Burkholderiaceae</taxon>
        <taxon>Cupriavidus</taxon>
    </lineage>
</organism>
<dbReference type="PANTHER" id="PTHR30576">
    <property type="entry name" value="COLANIC BIOSYNTHESIS UDP-GLUCOSE LIPID CARRIER TRANSFERASE"/>
    <property type="match status" value="1"/>
</dbReference>
<sequence>MMHSTKTDTLPRHAVRRRIAGSETIRRISRMLAWAALGLALFAVNAALAELAHRAGFVTHVFTRTLLWSIVPYLAGFMLLHRSLHLPAMEGNSLVGLAATLPFVALLFVFAAFHIEYSRGAMLLAYIITLGWTWLGYRRFVQNYVPLFGYTDPHALEQLDTILAMPGAAPAAHMRFELIRSLEDAKHCDGLMLDRSATADPERTRQLAQFKMSDVRMYSVERVGEMLTGRVGLSHIDENFLDDYAAHYLYGYLKRAVDILAVLFLAPFALPVGLAVALAIRMETPGGAIFRQSRAGLFGKPFVMLKFRSMGVDKSAPAQFAARRDPRVTRVGRIIRKYRLDEIPQLWNVLIGQMSFIGPRPEQVPMVEQFSETIAYYPYRHLVRPGLSGWAQVQQGYAGSHEETVTKLSYDLYYVKHCSLALDMLIAVKTTRTLLTGYGAR</sequence>
<evidence type="ECO:0000256" key="2">
    <source>
        <dbReference type="SAM" id="Phobius"/>
    </source>
</evidence>
<comment type="caution">
    <text evidence="4">The sequence shown here is derived from an EMBL/GenBank/DDBJ whole genome shotgun (WGS) entry which is preliminary data.</text>
</comment>
<name>A0A367PFW1_CUPNE</name>
<dbReference type="EMBL" id="QDHA01000045">
    <property type="protein sequence ID" value="RCJ06749.1"/>
    <property type="molecule type" value="Genomic_DNA"/>
</dbReference>
<evidence type="ECO:0000256" key="1">
    <source>
        <dbReference type="ARBA" id="ARBA00006464"/>
    </source>
</evidence>
<keyword evidence="2" id="KW-0472">Membrane</keyword>
<proteinExistence type="inferred from homology"/>
<feature type="transmembrane region" description="Helical" evidence="2">
    <location>
        <begin position="65"/>
        <end position="82"/>
    </location>
</feature>
<protein>
    <submittedName>
        <fullName evidence="4">Sugar transferase</fullName>
    </submittedName>
</protein>
<dbReference type="Pfam" id="PF02397">
    <property type="entry name" value="Bac_transf"/>
    <property type="match status" value="1"/>
</dbReference>
<feature type="transmembrane region" description="Helical" evidence="2">
    <location>
        <begin position="259"/>
        <end position="280"/>
    </location>
</feature>
<evidence type="ECO:0000313" key="4">
    <source>
        <dbReference type="EMBL" id="RCJ06749.1"/>
    </source>
</evidence>
<dbReference type="Proteomes" id="UP000253501">
    <property type="component" value="Unassembled WGS sequence"/>
</dbReference>
<feature type="domain" description="Bacterial sugar transferase" evidence="3">
    <location>
        <begin position="254"/>
        <end position="435"/>
    </location>
</feature>
<accession>A0A367PFW1</accession>
<keyword evidence="4" id="KW-0808">Transferase</keyword>
<dbReference type="GO" id="GO:0016780">
    <property type="term" value="F:phosphotransferase activity, for other substituted phosphate groups"/>
    <property type="evidence" value="ECO:0007669"/>
    <property type="project" value="TreeGrafter"/>
</dbReference>
<reference evidence="4 5" key="1">
    <citation type="submission" date="2018-04" db="EMBL/GenBank/DDBJ databases">
        <title>Cupriavidus necator CR12 genome sequencing and assembly.</title>
        <authorList>
            <person name="Ben Fekih I."/>
            <person name="Mazhar H.S."/>
            <person name="Bello S.K."/>
            <person name="Rensing C."/>
        </authorList>
    </citation>
    <scope>NUCLEOTIDE SEQUENCE [LARGE SCALE GENOMIC DNA]</scope>
    <source>
        <strain evidence="4 5">CR12</strain>
    </source>
</reference>
<dbReference type="InterPro" id="IPR003362">
    <property type="entry name" value="Bact_transf"/>
</dbReference>
<evidence type="ECO:0000259" key="3">
    <source>
        <dbReference type="Pfam" id="PF02397"/>
    </source>
</evidence>
<feature type="transmembrane region" description="Helical" evidence="2">
    <location>
        <begin position="94"/>
        <end position="115"/>
    </location>
</feature>
<dbReference type="RefSeq" id="WP_114133440.1">
    <property type="nucleotide sequence ID" value="NZ_CP068434.1"/>
</dbReference>
<comment type="similarity">
    <text evidence="1">Belongs to the bacterial sugar transferase family.</text>
</comment>
<dbReference type="PANTHER" id="PTHR30576:SF0">
    <property type="entry name" value="UNDECAPRENYL-PHOSPHATE N-ACETYLGALACTOSAMINYL 1-PHOSPHATE TRANSFERASE-RELATED"/>
    <property type="match status" value="1"/>
</dbReference>
<gene>
    <name evidence="4" type="ORF">DDK22_19920</name>
</gene>
<feature type="transmembrane region" description="Helical" evidence="2">
    <location>
        <begin position="121"/>
        <end position="137"/>
    </location>
</feature>
<evidence type="ECO:0000313" key="5">
    <source>
        <dbReference type="Proteomes" id="UP000253501"/>
    </source>
</evidence>